<gene>
    <name evidence="2" type="ORF">SEMRO_511_G157460.1</name>
</gene>
<feature type="compositionally biased region" description="Polar residues" evidence="1">
    <location>
        <begin position="1"/>
        <end position="25"/>
    </location>
</feature>
<sequence length="918" mass="103282">MQAFSSSNTANPTLESVVDNKNGSDSVGGHDDDWEDFVNERKLILEEAKQLQKLADFFAHPEKTVAVDGFAKGRNYFTRVAAPEVLDEDTQEECDDILKDVLALKKNANFFYHPEAKLEIDSTACARNYFSQPWATEQESFGQAEQRVQAIQLAQHMAKTASDYQHPEAPVGWKDAAVFGRNYFQRPSAEDTQDEQECELILQEMKQLKQLAVTFQHPEAPLQVDPTAFGRNYFSRASAPEQETDEYTDDREIILEEMKELKEAAVLYRHPEKPLEVDPTASARNYFTRASALEQETDEYTDDRDIILEEMRELKEAAMLYRHPEKPLEVDPTACARNYFDRASAEEQDDEAAERAAVLRDMKALKSLAVTYRHPELPVQVDATACARNYFTRASAPEQEDEEIDEEKQAILQDMALMKKQAGVYMHPEKPLEVDPTCFGRNYFGRASAVDQESFASAEHRALAIEEAAALKEQAVLYRHPEVPLETDATGFGRNYFARPSADDSDSEDEEERDLVLQELAQLKKLAVDYLHPERAVVCQDPCAFGRNYFGRASAPDQEDEDMDEERDAILEELAELKRSAVDFMHPERPLSVDPTCFGRNYFERASAVEQEDDDLADEREIIREEMAELKRSAVDYMHPERPLPAVDATAFGRNYFARPSSEAVEDMEEVQERARVLADAAALKKLAVDYAHPELPVTATDATVFGRNYFSRPGAPEGESLEEAEERARVMADAAALKKSASDFAHPEKPVEADATACARSYFSRASAPQQESVEEAEERAVILAEAMALKKLASDYLHPEAPVTTADPAACGRNYFSRASALGVSEHIYSEGFENPTERAVKQDEYGHFEMDEEIFYDMRQSIVLPMASEMNPTAPKIQSSKMSSEEEGQLSRSPSSVMLFMGSLEDDHPPLPSMG</sequence>
<reference evidence="2" key="1">
    <citation type="submission" date="2020-06" db="EMBL/GenBank/DDBJ databases">
        <authorList>
            <consortium name="Plant Systems Biology data submission"/>
        </authorList>
    </citation>
    <scope>NUCLEOTIDE SEQUENCE</scope>
    <source>
        <strain evidence="2">D6</strain>
    </source>
</reference>
<accession>A0A9N8HEE4</accession>
<dbReference type="Proteomes" id="UP001153069">
    <property type="component" value="Unassembled WGS sequence"/>
</dbReference>
<keyword evidence="3" id="KW-1185">Reference proteome</keyword>
<name>A0A9N8HEE4_9STRA</name>
<dbReference type="EMBL" id="CAICTM010000510">
    <property type="protein sequence ID" value="CAB9511958.1"/>
    <property type="molecule type" value="Genomic_DNA"/>
</dbReference>
<dbReference type="AlphaFoldDB" id="A0A9N8HEE4"/>
<evidence type="ECO:0000313" key="3">
    <source>
        <dbReference type="Proteomes" id="UP001153069"/>
    </source>
</evidence>
<feature type="region of interest" description="Disordered" evidence="1">
    <location>
        <begin position="875"/>
        <end position="918"/>
    </location>
</feature>
<evidence type="ECO:0000313" key="2">
    <source>
        <dbReference type="EMBL" id="CAB9511958.1"/>
    </source>
</evidence>
<proteinExistence type="predicted"/>
<dbReference type="OrthoDB" id="47772at2759"/>
<evidence type="ECO:0000256" key="1">
    <source>
        <dbReference type="SAM" id="MobiDB-lite"/>
    </source>
</evidence>
<feature type="region of interest" description="Disordered" evidence="1">
    <location>
        <begin position="1"/>
        <end position="32"/>
    </location>
</feature>
<feature type="region of interest" description="Disordered" evidence="1">
    <location>
        <begin position="494"/>
        <end position="513"/>
    </location>
</feature>
<comment type="caution">
    <text evidence="2">The sequence shown here is derived from an EMBL/GenBank/DDBJ whole genome shotgun (WGS) entry which is preliminary data.</text>
</comment>
<protein>
    <submittedName>
        <fullName evidence="2">Uncharacterized protein</fullName>
    </submittedName>
</protein>
<organism evidence="2 3">
    <name type="scientific">Seminavis robusta</name>
    <dbReference type="NCBI Taxonomy" id="568900"/>
    <lineage>
        <taxon>Eukaryota</taxon>
        <taxon>Sar</taxon>
        <taxon>Stramenopiles</taxon>
        <taxon>Ochrophyta</taxon>
        <taxon>Bacillariophyta</taxon>
        <taxon>Bacillariophyceae</taxon>
        <taxon>Bacillariophycidae</taxon>
        <taxon>Naviculales</taxon>
        <taxon>Naviculaceae</taxon>
        <taxon>Seminavis</taxon>
    </lineage>
</organism>
<feature type="compositionally biased region" description="Acidic residues" evidence="1">
    <location>
        <begin position="503"/>
        <end position="513"/>
    </location>
</feature>